<evidence type="ECO:0000313" key="3">
    <source>
        <dbReference type="Proteomes" id="UP000241118"/>
    </source>
</evidence>
<sequence length="103" mass="11515">MEGDFRLQSQSAENPRTLFEVTSGDARVRRVHSVWLSRPPEHNGTSPRGEVPLWQHGRYSGTLPCLRAGVGRRLSRSMARPRATAERVWDGSMTSSTRPRSAA</sequence>
<gene>
    <name evidence="2" type="ORF">B0I31_11143</name>
</gene>
<feature type="compositionally biased region" description="Polar residues" evidence="1">
    <location>
        <begin position="92"/>
        <end position="103"/>
    </location>
</feature>
<reference evidence="2 3" key="1">
    <citation type="submission" date="2018-03" db="EMBL/GenBank/DDBJ databases">
        <title>Genomic Encyclopedia of Type Strains, Phase III (KMG-III): the genomes of soil and plant-associated and newly described type strains.</title>
        <authorList>
            <person name="Whitman W."/>
        </authorList>
    </citation>
    <scope>NUCLEOTIDE SEQUENCE [LARGE SCALE GENOMIC DNA]</scope>
    <source>
        <strain evidence="2 3">CGMCC 4.7097</strain>
    </source>
</reference>
<organism evidence="2 3">
    <name type="scientific">Saccharothrix carnea</name>
    <dbReference type="NCBI Taxonomy" id="1280637"/>
    <lineage>
        <taxon>Bacteria</taxon>
        <taxon>Bacillati</taxon>
        <taxon>Actinomycetota</taxon>
        <taxon>Actinomycetes</taxon>
        <taxon>Pseudonocardiales</taxon>
        <taxon>Pseudonocardiaceae</taxon>
        <taxon>Saccharothrix</taxon>
    </lineage>
</organism>
<protein>
    <submittedName>
        <fullName evidence="2">Uncharacterized protein</fullName>
    </submittedName>
</protein>
<evidence type="ECO:0000256" key="1">
    <source>
        <dbReference type="SAM" id="MobiDB-lite"/>
    </source>
</evidence>
<accession>A0A2P8I2S0</accession>
<keyword evidence="3" id="KW-1185">Reference proteome</keyword>
<feature type="region of interest" description="Disordered" evidence="1">
    <location>
        <begin position="72"/>
        <end position="103"/>
    </location>
</feature>
<comment type="caution">
    <text evidence="2">The sequence shown here is derived from an EMBL/GenBank/DDBJ whole genome shotgun (WGS) entry which is preliminary data.</text>
</comment>
<dbReference type="AlphaFoldDB" id="A0A2P8I2S0"/>
<proteinExistence type="predicted"/>
<dbReference type="EMBL" id="PYAX01000011">
    <property type="protein sequence ID" value="PSL52756.1"/>
    <property type="molecule type" value="Genomic_DNA"/>
</dbReference>
<evidence type="ECO:0000313" key="2">
    <source>
        <dbReference type="EMBL" id="PSL52756.1"/>
    </source>
</evidence>
<name>A0A2P8I2S0_SACCR</name>
<dbReference type="Proteomes" id="UP000241118">
    <property type="component" value="Unassembled WGS sequence"/>
</dbReference>